<evidence type="ECO:0000259" key="10">
    <source>
        <dbReference type="Pfam" id="PF12323"/>
    </source>
</evidence>
<keyword evidence="5" id="KW-0238">DNA-binding</keyword>
<keyword evidence="4" id="KW-0862">Zinc</keyword>
<evidence type="ECO:0000256" key="7">
    <source>
        <dbReference type="SAM" id="Coils"/>
    </source>
</evidence>
<evidence type="ECO:0000259" key="8">
    <source>
        <dbReference type="Pfam" id="PF01385"/>
    </source>
</evidence>
<evidence type="ECO:0000256" key="2">
    <source>
        <dbReference type="ARBA" id="ARBA00022578"/>
    </source>
</evidence>
<sequence>MKKSIRAYKTEIYPTESQKVKIHKTIGVCRFIYNFYISENEKSYKEEKGFISGYDFSKWINNNYVPNNPDMAWIKEMSSKAVKQSIMNCERAYKRFFKGESRYPRFKKKKKQNVKAYFPKNNKSDLTVERHRIKIPTLGWTRLKEKAFIPVGATVKSCTVSQKSNRYFISVLVEEQEHQKLEDFNEGIAIDLGLKEFAVMSNGERKKNINKTSKIKKLEKKLKREQRKLSRKFEALKIRKKKGGESATRNNIVKQTIVVQKLHMRLANIRTNYINHIVDDILKRKPSFVAVEDLNVRGMMKNRHLAKAVANQKFYEFRTKLTYKAIVSGIEVRIVDRWYPSSKTCSECGFIKKDLKLKDRTFICECGAKIDRDLNAAYNLAKTDKYKIAKLK</sequence>
<dbReference type="OrthoDB" id="1704597at2"/>
<dbReference type="Pfam" id="PF07282">
    <property type="entry name" value="Cas12f1-like_TNB"/>
    <property type="match status" value="1"/>
</dbReference>
<dbReference type="NCBIfam" id="NF040570">
    <property type="entry name" value="guided_TnpB"/>
    <property type="match status" value="1"/>
</dbReference>
<keyword evidence="6" id="KW-0233">DNA recombination</keyword>
<evidence type="ECO:0000256" key="5">
    <source>
        <dbReference type="ARBA" id="ARBA00023125"/>
    </source>
</evidence>
<dbReference type="AlphaFoldDB" id="A0A1S1VAI3"/>
<keyword evidence="7" id="KW-0175">Coiled coil</keyword>
<feature type="domain" description="Transposase putative helix-turn-helix" evidence="10">
    <location>
        <begin position="5"/>
        <end position="48"/>
    </location>
</feature>
<evidence type="ECO:0000256" key="1">
    <source>
        <dbReference type="ARBA" id="ARBA00008761"/>
    </source>
</evidence>
<accession>A0A1S1VAI3</accession>
<name>A0A1S1VAI3_9FIRM</name>
<evidence type="ECO:0000259" key="9">
    <source>
        <dbReference type="Pfam" id="PF07282"/>
    </source>
</evidence>
<dbReference type="EMBL" id="MKIE01000002">
    <property type="protein sequence ID" value="OHW62759.1"/>
    <property type="molecule type" value="Genomic_DNA"/>
</dbReference>
<keyword evidence="3" id="KW-0479">Metal-binding</keyword>
<dbReference type="NCBIfam" id="TIGR01766">
    <property type="entry name" value="IS200/IS605 family accessory protein TnpB-like domain"/>
    <property type="match status" value="1"/>
</dbReference>
<evidence type="ECO:0000256" key="3">
    <source>
        <dbReference type="ARBA" id="ARBA00022723"/>
    </source>
</evidence>
<dbReference type="Pfam" id="PF12323">
    <property type="entry name" value="HTH_OrfB_IS605"/>
    <property type="match status" value="1"/>
</dbReference>
<dbReference type="Proteomes" id="UP000180254">
    <property type="component" value="Unassembled WGS sequence"/>
</dbReference>
<dbReference type="GO" id="GO:0046872">
    <property type="term" value="F:metal ion binding"/>
    <property type="evidence" value="ECO:0007669"/>
    <property type="project" value="UniProtKB-KW"/>
</dbReference>
<dbReference type="InterPro" id="IPR001959">
    <property type="entry name" value="Transposase"/>
</dbReference>
<dbReference type="GO" id="GO:0006310">
    <property type="term" value="P:DNA recombination"/>
    <property type="evidence" value="ECO:0007669"/>
    <property type="project" value="UniProtKB-KW"/>
</dbReference>
<proteinExistence type="inferred from homology"/>
<dbReference type="GO" id="GO:0032196">
    <property type="term" value="P:transposition"/>
    <property type="evidence" value="ECO:0007669"/>
    <property type="project" value="UniProtKB-KW"/>
</dbReference>
<comment type="caution">
    <text evidence="11">The sequence shown here is derived from an EMBL/GenBank/DDBJ whole genome shotgun (WGS) entry which is preliminary data.</text>
</comment>
<dbReference type="GO" id="GO:0003677">
    <property type="term" value="F:DNA binding"/>
    <property type="evidence" value="ECO:0007669"/>
    <property type="project" value="UniProtKB-KW"/>
</dbReference>
<dbReference type="RefSeq" id="WP_071061438.1">
    <property type="nucleotide sequence ID" value="NZ_MKIE01000002.1"/>
</dbReference>
<comment type="similarity">
    <text evidence="1">In the C-terminal section; belongs to the transposase 35 family.</text>
</comment>
<keyword evidence="2" id="KW-0815">Transposition</keyword>
<organism evidence="11 12">
    <name type="scientific">Andreesenia angusta</name>
    <dbReference type="NCBI Taxonomy" id="39480"/>
    <lineage>
        <taxon>Bacteria</taxon>
        <taxon>Bacillati</taxon>
        <taxon>Bacillota</taxon>
        <taxon>Tissierellia</taxon>
        <taxon>Tissierellales</taxon>
        <taxon>Gottschalkiaceae</taxon>
        <taxon>Andreesenia</taxon>
    </lineage>
</organism>
<dbReference type="InterPro" id="IPR021027">
    <property type="entry name" value="Transposase_put_HTH"/>
</dbReference>
<reference evidence="11 12" key="1">
    <citation type="submission" date="2016-09" db="EMBL/GenBank/DDBJ databases">
        <title>Genome sequence of Eubacterium angustum.</title>
        <authorList>
            <person name="Poehlein A."/>
            <person name="Daniel R."/>
        </authorList>
    </citation>
    <scope>NUCLEOTIDE SEQUENCE [LARGE SCALE GENOMIC DNA]</scope>
    <source>
        <strain evidence="11 12">DSM 1989</strain>
    </source>
</reference>
<evidence type="ECO:0000256" key="4">
    <source>
        <dbReference type="ARBA" id="ARBA00022833"/>
    </source>
</evidence>
<dbReference type="InterPro" id="IPR010095">
    <property type="entry name" value="Cas12f1-like_TNB"/>
</dbReference>
<dbReference type="Pfam" id="PF01385">
    <property type="entry name" value="OrfB_IS605"/>
    <property type="match status" value="1"/>
</dbReference>
<evidence type="ECO:0000256" key="6">
    <source>
        <dbReference type="ARBA" id="ARBA00023172"/>
    </source>
</evidence>
<dbReference type="STRING" id="39480.EUAN_05430"/>
<feature type="domain" description="Cas12f1-like TNB" evidence="9">
    <location>
        <begin position="314"/>
        <end position="380"/>
    </location>
</feature>
<gene>
    <name evidence="11" type="ORF">EUAN_05430</name>
</gene>
<evidence type="ECO:0000313" key="12">
    <source>
        <dbReference type="Proteomes" id="UP000180254"/>
    </source>
</evidence>
<keyword evidence="12" id="KW-1185">Reference proteome</keyword>
<protein>
    <submittedName>
        <fullName evidence="11">Putative transposase</fullName>
    </submittedName>
</protein>
<evidence type="ECO:0000313" key="11">
    <source>
        <dbReference type="EMBL" id="OHW62759.1"/>
    </source>
</evidence>
<feature type="domain" description="Probable transposase IS891/IS1136/IS1341" evidence="8">
    <location>
        <begin position="170"/>
        <end position="303"/>
    </location>
</feature>
<feature type="coiled-coil region" evidence="7">
    <location>
        <begin position="208"/>
        <end position="239"/>
    </location>
</feature>